<reference evidence="2 3" key="1">
    <citation type="journal article" date="2020" name="Nature">
        <title>Six reference-quality genomes reveal evolution of bat adaptations.</title>
        <authorList>
            <person name="Jebb D."/>
            <person name="Huang Z."/>
            <person name="Pippel M."/>
            <person name="Hughes G.M."/>
            <person name="Lavrichenko K."/>
            <person name="Devanna P."/>
            <person name="Winkler S."/>
            <person name="Jermiin L.S."/>
            <person name="Skirmuntt E.C."/>
            <person name="Katzourakis A."/>
            <person name="Burkitt-Gray L."/>
            <person name="Ray D.A."/>
            <person name="Sullivan K.A.M."/>
            <person name="Roscito J.G."/>
            <person name="Kirilenko B.M."/>
            <person name="Davalos L.M."/>
            <person name="Corthals A.P."/>
            <person name="Power M.L."/>
            <person name="Jones G."/>
            <person name="Ransome R.D."/>
            <person name="Dechmann D.K.N."/>
            <person name="Locatelli A.G."/>
            <person name="Puechmaille S.J."/>
            <person name="Fedrigo O."/>
            <person name="Jarvis E.D."/>
            <person name="Hiller M."/>
            <person name="Vernes S.C."/>
            <person name="Myers E.W."/>
            <person name="Teeling E.C."/>
        </authorList>
    </citation>
    <scope>NUCLEOTIDE SEQUENCE [LARGE SCALE GENOMIC DNA]</scope>
    <source>
        <strain evidence="2">MRouAeg1</strain>
        <tissue evidence="2">Muscle</tissue>
    </source>
</reference>
<dbReference type="EMBL" id="JACASE010000006">
    <property type="protein sequence ID" value="KAF6456860.1"/>
    <property type="molecule type" value="Genomic_DNA"/>
</dbReference>
<sequence length="142" mass="15342">MEEVFWDPPTLRNVPSPGHHHSPLLWRSSSLGLRGPDWKGPLDFAENGKGAYRQAMAASSPAAPGLQGKEGRGWGAHRQHPDPACPSTMPRVPAQLHTLARAQGSQVPQDQLFLNLATNLQVAEDLDPCSSCLFTFGPAESQ</sequence>
<gene>
    <name evidence="2" type="ORF">HJG63_011508</name>
</gene>
<dbReference type="AlphaFoldDB" id="A0A7J8GA64"/>
<keyword evidence="3" id="KW-1185">Reference proteome</keyword>
<evidence type="ECO:0000256" key="1">
    <source>
        <dbReference type="SAM" id="MobiDB-lite"/>
    </source>
</evidence>
<comment type="caution">
    <text evidence="2">The sequence shown here is derived from an EMBL/GenBank/DDBJ whole genome shotgun (WGS) entry which is preliminary data.</text>
</comment>
<accession>A0A7J8GA64</accession>
<dbReference type="Proteomes" id="UP000593571">
    <property type="component" value="Unassembled WGS sequence"/>
</dbReference>
<organism evidence="2 3">
    <name type="scientific">Rousettus aegyptiacus</name>
    <name type="common">Egyptian fruit bat</name>
    <name type="synonym">Pteropus aegyptiacus</name>
    <dbReference type="NCBI Taxonomy" id="9407"/>
    <lineage>
        <taxon>Eukaryota</taxon>
        <taxon>Metazoa</taxon>
        <taxon>Chordata</taxon>
        <taxon>Craniata</taxon>
        <taxon>Vertebrata</taxon>
        <taxon>Euteleostomi</taxon>
        <taxon>Mammalia</taxon>
        <taxon>Eutheria</taxon>
        <taxon>Laurasiatheria</taxon>
        <taxon>Chiroptera</taxon>
        <taxon>Yinpterochiroptera</taxon>
        <taxon>Pteropodoidea</taxon>
        <taxon>Pteropodidae</taxon>
        <taxon>Rousettinae</taxon>
        <taxon>Rousettus</taxon>
    </lineage>
</organism>
<evidence type="ECO:0000313" key="3">
    <source>
        <dbReference type="Proteomes" id="UP000593571"/>
    </source>
</evidence>
<name>A0A7J8GA64_ROUAE</name>
<feature type="region of interest" description="Disordered" evidence="1">
    <location>
        <begin position="57"/>
        <end position="90"/>
    </location>
</feature>
<protein>
    <submittedName>
        <fullName evidence="2">Uncharacterized protein</fullName>
    </submittedName>
</protein>
<evidence type="ECO:0000313" key="2">
    <source>
        <dbReference type="EMBL" id="KAF6456860.1"/>
    </source>
</evidence>
<proteinExistence type="predicted"/>